<dbReference type="InterPro" id="IPR047879">
    <property type="entry name" value="YjiT"/>
</dbReference>
<dbReference type="Proteomes" id="UP000036196">
    <property type="component" value="Unassembled WGS sequence"/>
</dbReference>
<organism evidence="1 2">
    <name type="scientific">Pluralibacter gergoviae</name>
    <name type="common">Enterobacter gergoviae</name>
    <dbReference type="NCBI Taxonomy" id="61647"/>
    <lineage>
        <taxon>Bacteria</taxon>
        <taxon>Pseudomonadati</taxon>
        <taxon>Pseudomonadota</taxon>
        <taxon>Gammaproteobacteria</taxon>
        <taxon>Enterobacterales</taxon>
        <taxon>Enterobacteriaceae</taxon>
        <taxon>Pluralibacter</taxon>
    </lineage>
</organism>
<keyword evidence="2" id="KW-1185">Reference proteome</keyword>
<dbReference type="AlphaFoldDB" id="A0A0J5L0I3"/>
<evidence type="ECO:0000313" key="1">
    <source>
        <dbReference type="EMBL" id="KMK11834.1"/>
    </source>
</evidence>
<dbReference type="EMBL" id="LDZF01000024">
    <property type="protein sequence ID" value="KMK11834.1"/>
    <property type="molecule type" value="Genomic_DNA"/>
</dbReference>
<dbReference type="PATRIC" id="fig|61647.15.peg.2468"/>
<evidence type="ECO:0000313" key="2">
    <source>
        <dbReference type="Proteomes" id="UP000036196"/>
    </source>
</evidence>
<protein>
    <submittedName>
        <fullName evidence="1">Uncharacterized protein</fullName>
    </submittedName>
</protein>
<reference evidence="1 2" key="1">
    <citation type="submission" date="2015-05" db="EMBL/GenBank/DDBJ databases">
        <title>Genome sequences of Pluralibacter gergoviae.</title>
        <authorList>
            <person name="Greninger A.L."/>
            <person name="Miller S."/>
        </authorList>
    </citation>
    <scope>NUCLEOTIDE SEQUENCE [LARGE SCALE GENOMIC DNA]</scope>
    <source>
        <strain evidence="1 2">JS81F13</strain>
    </source>
</reference>
<gene>
    <name evidence="1" type="ORF">ABW06_19545</name>
</gene>
<dbReference type="RefSeq" id="WP_048280215.1">
    <property type="nucleotide sequence ID" value="NZ_LDZF01000024.1"/>
</dbReference>
<proteinExistence type="predicted"/>
<name>A0A0J5L0I3_PLUGE</name>
<sequence>MSQSESISVFKCTSWLNKFLNHRGLKNPDSRPLYEYHATSDEYHELKRLLCGLGKVDGLRFDKGYAACFTLFCSEWYRRDYERNCGWAWEPINESLGIALTHSQLSNIVPKGLEEYWKRPLRFYDSERRNFLGSLFSEGGLPFRVLKEADNRFKSVFSRILSQYDASQASSISVLTLTEAVVEKSQLPVVFKDETSVELISSMAEQLSSLVQTYGLSNHSEPVKELDRVNSKWRNSFPIPLDDETGTHLINGLLSTASIETKPKIRQKKTLSCQSFWSDLHPNEIQTAISLPEELVFTLSGIPPTTRFELSIYEDGEEVASLGPAYATLKGMQATVRLRRTSARFVRQKPAASLSVVARAGGMTVGSKMLEGGEIAIGEVPLTFTLQDGFWLLQGQSSCSVRDSHVLVVVPENARVTSENQGSPFTTKVMNYPVWAFEGHLDIIIEGDEAYRIRTGREQTNQHDFYFKGKRLSWECYPNETYLGLPQLTQTTHEPKAPGNKRFFSGKMLDECNAQETMGAQFISVRNEKNETLFRRKIGILPEDFQIEIKGGAHASEGTFIISTKHNCLYILDKEAFNVDRFKENGKTILKVKAQGVPPPFIQLQVKPNLSADAINLVLPFPAVGCLVFNADGKPLPDNITINDLLGSRAFLCGKNGEPKRFKLELRLRSRSGPPVWHEWTYTTGERPVEINLYSLREHIENLLSLETGIDQTVDMRISGAGSTSSWQIRRYKYRLHFDPDRQLLLADAIGNRNESAPSPVIMLLSEPERKAAPLTSRMSEGVPIGEFELSSAIEKNGPWLVIPKPGEAASFRPYFIHGEPHLQSADNNIRSLQKATQLFDPRSETNTINIVLDQMADDPAHSGWQFLRNLYEQFGYLPLATFEVWRALLNHPQALVMSLFKFEMSADYLNRIESEFPVFWEFLPINEIKKAADKFKEFLMHKGASEEMQTRVLNTRFQQLGIIFPTYANEVENWLCRGELPPTLPPVLMKSIIQGWYQALMQEHSESRWPEYGGRRLHEWILSQDDPVIEIPADTPHRYSTVWLPVFAAAVASGNTTFESVFGNKSGAVFFLRQVRDFDSRWFNSIFQYCLLRNVVKNQKEQK</sequence>
<comment type="caution">
    <text evidence="1">The sequence shown here is derived from an EMBL/GenBank/DDBJ whole genome shotgun (WGS) entry which is preliminary data.</text>
</comment>
<accession>A0A0J5L0I3</accession>
<dbReference type="NCBIfam" id="NF038336">
    <property type="entry name" value="YjiT_fam"/>
    <property type="match status" value="1"/>
</dbReference>